<proteinExistence type="predicted"/>
<accession>A0AA40B3R6</accession>
<organism evidence="1 2">
    <name type="scientific">Lasiosphaeria miniovina</name>
    <dbReference type="NCBI Taxonomy" id="1954250"/>
    <lineage>
        <taxon>Eukaryota</taxon>
        <taxon>Fungi</taxon>
        <taxon>Dikarya</taxon>
        <taxon>Ascomycota</taxon>
        <taxon>Pezizomycotina</taxon>
        <taxon>Sordariomycetes</taxon>
        <taxon>Sordariomycetidae</taxon>
        <taxon>Sordariales</taxon>
        <taxon>Lasiosphaeriaceae</taxon>
        <taxon>Lasiosphaeria</taxon>
    </lineage>
</organism>
<dbReference type="RefSeq" id="XP_060299839.1">
    <property type="nucleotide sequence ID" value="XM_060433277.1"/>
</dbReference>
<dbReference type="GeneID" id="85316548"/>
<evidence type="ECO:0000313" key="2">
    <source>
        <dbReference type="Proteomes" id="UP001172101"/>
    </source>
</evidence>
<gene>
    <name evidence="1" type="ORF">B0T26DRAFT_111007</name>
</gene>
<name>A0AA40B3R6_9PEZI</name>
<keyword evidence="2" id="KW-1185">Reference proteome</keyword>
<evidence type="ECO:0000313" key="1">
    <source>
        <dbReference type="EMBL" id="KAK0726983.1"/>
    </source>
</evidence>
<comment type="caution">
    <text evidence="1">The sequence shown here is derived from an EMBL/GenBank/DDBJ whole genome shotgun (WGS) entry which is preliminary data.</text>
</comment>
<protein>
    <submittedName>
        <fullName evidence="1">Uncharacterized protein</fullName>
    </submittedName>
</protein>
<reference evidence="1" key="1">
    <citation type="submission" date="2023-06" db="EMBL/GenBank/DDBJ databases">
        <title>Genome-scale phylogeny and comparative genomics of the fungal order Sordariales.</title>
        <authorList>
            <consortium name="Lawrence Berkeley National Laboratory"/>
            <person name="Hensen N."/>
            <person name="Bonometti L."/>
            <person name="Westerberg I."/>
            <person name="Brannstrom I.O."/>
            <person name="Guillou S."/>
            <person name="Cros-Aarteil S."/>
            <person name="Calhoun S."/>
            <person name="Haridas S."/>
            <person name="Kuo A."/>
            <person name="Mondo S."/>
            <person name="Pangilinan J."/>
            <person name="Riley R."/>
            <person name="LaButti K."/>
            <person name="Andreopoulos B."/>
            <person name="Lipzen A."/>
            <person name="Chen C."/>
            <person name="Yanf M."/>
            <person name="Daum C."/>
            <person name="Ng V."/>
            <person name="Clum A."/>
            <person name="Steindorff A."/>
            <person name="Ohm R."/>
            <person name="Martin F."/>
            <person name="Silar P."/>
            <person name="Natvig D."/>
            <person name="Lalanne C."/>
            <person name="Gautier V."/>
            <person name="Ament-velasquez S.L."/>
            <person name="Kruys A."/>
            <person name="Hutchinson M.I."/>
            <person name="Powell A.J."/>
            <person name="Barry K."/>
            <person name="Miller A.N."/>
            <person name="Grigoriev I.V."/>
            <person name="Debuchy R."/>
            <person name="Gladieux P."/>
            <person name="Thoren M.H."/>
            <person name="Johannesson H."/>
        </authorList>
    </citation>
    <scope>NUCLEOTIDE SEQUENCE</scope>
    <source>
        <strain evidence="1">SMH2392-1A</strain>
    </source>
</reference>
<dbReference type="AlphaFoldDB" id="A0AA40B3R6"/>
<sequence>MCVHLGRLQGVGLACLLTTEGTGVIRAIASLACWRWKEEGTGCEGGVQNYPAKNVGAAPFPERAAPCSLLH</sequence>
<dbReference type="EMBL" id="JAUIRO010000002">
    <property type="protein sequence ID" value="KAK0726983.1"/>
    <property type="molecule type" value="Genomic_DNA"/>
</dbReference>
<dbReference type="Proteomes" id="UP001172101">
    <property type="component" value="Unassembled WGS sequence"/>
</dbReference>